<evidence type="ECO:0000313" key="2">
    <source>
        <dbReference type="EMBL" id="CAA0127414.1"/>
    </source>
</evidence>
<feature type="transmembrane region" description="Helical" evidence="1">
    <location>
        <begin position="55"/>
        <end position="78"/>
    </location>
</feature>
<dbReference type="AlphaFoldDB" id="A0A5S9R3F4"/>
<organism evidence="2 3">
    <name type="scientific">Mycolicibacterium vanbaalenii</name>
    <name type="common">Mycobacterium vanbaalenii</name>
    <dbReference type="NCBI Taxonomy" id="110539"/>
    <lineage>
        <taxon>Bacteria</taxon>
        <taxon>Bacillati</taxon>
        <taxon>Actinomycetota</taxon>
        <taxon>Actinomycetes</taxon>
        <taxon>Mycobacteriales</taxon>
        <taxon>Mycobacteriaceae</taxon>
        <taxon>Mycolicibacterium</taxon>
    </lineage>
</organism>
<keyword evidence="3" id="KW-1185">Reference proteome</keyword>
<dbReference type="RefSeq" id="WP_159232896.1">
    <property type="nucleotide sequence ID" value="NZ_CACSIP010000030.1"/>
</dbReference>
<protein>
    <submittedName>
        <fullName evidence="2">Uncharacterized protein</fullName>
    </submittedName>
</protein>
<dbReference type="OrthoDB" id="5111891at2"/>
<accession>A0A5S9R3F4</accession>
<proteinExistence type="predicted"/>
<keyword evidence="1" id="KW-0472">Membrane</keyword>
<reference evidence="2 3" key="1">
    <citation type="submission" date="2019-11" db="EMBL/GenBank/DDBJ databases">
        <authorList>
            <person name="Holert J."/>
        </authorList>
    </citation>
    <scope>NUCLEOTIDE SEQUENCE [LARGE SCALE GENOMIC DNA]</scope>
    <source>
        <strain evidence="2">BC8_1</strain>
    </source>
</reference>
<keyword evidence="1" id="KW-1133">Transmembrane helix</keyword>
<evidence type="ECO:0000313" key="3">
    <source>
        <dbReference type="Proteomes" id="UP000430146"/>
    </source>
</evidence>
<gene>
    <name evidence="2" type="ORF">AELLOGFF_05184</name>
</gene>
<dbReference type="Proteomes" id="UP000430146">
    <property type="component" value="Unassembled WGS sequence"/>
</dbReference>
<dbReference type="EMBL" id="CACSIP010000030">
    <property type="protein sequence ID" value="CAA0127414.1"/>
    <property type="molecule type" value="Genomic_DNA"/>
</dbReference>
<sequence length="128" mass="13988">MGDPAIYGTGEFEPILATIGDISVSQHWVITPTGPHPIRGSVWTVTDMSQWQEGISAVGVVLCILFIWVCLLGLLFLLMKDRKLTGYIQVTVQGKGFHHQTLVPVRGPDTFAQVHQSVNYARSLSALG</sequence>
<evidence type="ECO:0000256" key="1">
    <source>
        <dbReference type="SAM" id="Phobius"/>
    </source>
</evidence>
<keyword evidence="1" id="KW-0812">Transmembrane</keyword>
<name>A0A5S9R3F4_MYCVN</name>